<dbReference type="Proteomes" id="UP000008838">
    <property type="component" value="Chromosome"/>
</dbReference>
<protein>
    <submittedName>
        <fullName evidence="1">Uncharacterized protein</fullName>
    </submittedName>
</protein>
<reference evidence="1 2" key="1">
    <citation type="journal article" date="2008" name="J. Bacteriol.">
        <title>Complete genome sequence of the soil actinomycete Kocuria rhizophila.</title>
        <authorList>
            <person name="Takarada H."/>
            <person name="Sekine M."/>
            <person name="Kosugi H."/>
            <person name="Matsuo Y."/>
            <person name="Fujisawa T."/>
            <person name="Omata S."/>
            <person name="Kishi E."/>
            <person name="Shimizu A."/>
            <person name="Tsukatani N."/>
            <person name="Tanikawa S."/>
            <person name="Fujita N."/>
            <person name="Harayama S."/>
        </authorList>
    </citation>
    <scope>NUCLEOTIDE SEQUENCE [LARGE SCALE GENOMIC DNA]</scope>
    <source>
        <strain evidence="2">ATCC 9341 / DSM 348 / NBRC 103217 / DC2201</strain>
    </source>
</reference>
<proteinExistence type="predicted"/>
<accession>B2GLG4</accession>
<organism evidence="1 2">
    <name type="scientific">Kocuria rhizophila (strain ATCC 9341 / DSM 348 / NBRC 103217 / DC2201)</name>
    <dbReference type="NCBI Taxonomy" id="378753"/>
    <lineage>
        <taxon>Bacteria</taxon>
        <taxon>Bacillati</taxon>
        <taxon>Actinomycetota</taxon>
        <taxon>Actinomycetes</taxon>
        <taxon>Micrococcales</taxon>
        <taxon>Micrococcaceae</taxon>
        <taxon>Kocuria</taxon>
    </lineage>
</organism>
<sequence>MAVEGTTLAAEVRGLGFYAARRPLNPSLRRPDVIPFKVQSLELQDSQIFGGLAIAA</sequence>
<dbReference type="RefSeq" id="WP_012397978.1">
    <property type="nucleotide sequence ID" value="NC_010617.1"/>
</dbReference>
<dbReference type="HOGENOM" id="CLU_3008373_0_0_11"/>
<dbReference type="EMBL" id="AP009152">
    <property type="protein sequence ID" value="BAG29257.1"/>
    <property type="molecule type" value="Genomic_DNA"/>
</dbReference>
<dbReference type="KEGG" id="krh:KRH_09100"/>
<name>B2GLG4_KOCRD</name>
<evidence type="ECO:0000313" key="1">
    <source>
        <dbReference type="EMBL" id="BAG29257.1"/>
    </source>
</evidence>
<keyword evidence="2" id="KW-1185">Reference proteome</keyword>
<dbReference type="AlphaFoldDB" id="B2GLG4"/>
<gene>
    <name evidence="1" type="ordered locus">KRH_09100</name>
</gene>
<evidence type="ECO:0000313" key="2">
    <source>
        <dbReference type="Proteomes" id="UP000008838"/>
    </source>
</evidence>